<dbReference type="InterPro" id="IPR003779">
    <property type="entry name" value="CMD-like"/>
</dbReference>
<evidence type="ECO:0000313" key="3">
    <source>
        <dbReference type="EMBL" id="PVX39833.1"/>
    </source>
</evidence>
<feature type="domain" description="Cupin type-2" evidence="2">
    <location>
        <begin position="223"/>
        <end position="286"/>
    </location>
</feature>
<dbReference type="InterPro" id="IPR011051">
    <property type="entry name" value="RmlC_Cupin_sf"/>
</dbReference>
<dbReference type="GO" id="GO:0051920">
    <property type="term" value="F:peroxiredoxin activity"/>
    <property type="evidence" value="ECO:0007669"/>
    <property type="project" value="InterPro"/>
</dbReference>
<feature type="domain" description="Carboxymuconolactone decarboxylase-like" evidence="1">
    <location>
        <begin position="3"/>
        <end position="65"/>
    </location>
</feature>
<dbReference type="Gene3D" id="1.20.1290.10">
    <property type="entry name" value="AhpD-like"/>
    <property type="match status" value="1"/>
</dbReference>
<gene>
    <name evidence="3" type="ORF">C8D76_10434</name>
</gene>
<dbReference type="SUPFAM" id="SSF51182">
    <property type="entry name" value="RmlC-like cupins"/>
    <property type="match status" value="1"/>
</dbReference>
<keyword evidence="3" id="KW-0560">Oxidoreductase</keyword>
<dbReference type="Gene3D" id="2.60.120.10">
    <property type="entry name" value="Jelly Rolls"/>
    <property type="match status" value="1"/>
</dbReference>
<dbReference type="Pfam" id="PF07883">
    <property type="entry name" value="Cupin_2"/>
    <property type="match status" value="1"/>
</dbReference>
<protein>
    <submittedName>
        <fullName evidence="3">Quercetin dioxygenase-like cupin family protein</fullName>
    </submittedName>
</protein>
<reference evidence="3 4" key="1">
    <citation type="submission" date="2018-05" db="EMBL/GenBank/DDBJ databases">
        <title>Genomic Encyclopedia of Type Strains, Phase IV (KMG-IV): sequencing the most valuable type-strain genomes for metagenomic binning, comparative biology and taxonomic classification.</title>
        <authorList>
            <person name="Goeker M."/>
        </authorList>
    </citation>
    <scope>NUCLEOTIDE SEQUENCE [LARGE SCALE GENOMIC DNA]</scope>
    <source>
        <strain evidence="3 4">DSM 22999</strain>
    </source>
</reference>
<dbReference type="Proteomes" id="UP000245909">
    <property type="component" value="Unassembled WGS sequence"/>
</dbReference>
<comment type="caution">
    <text evidence="3">The sequence shown here is derived from an EMBL/GenBank/DDBJ whole genome shotgun (WGS) entry which is preliminary data.</text>
</comment>
<dbReference type="EMBL" id="QENU01000004">
    <property type="protein sequence ID" value="PVX39833.1"/>
    <property type="molecule type" value="Genomic_DNA"/>
</dbReference>
<keyword evidence="3" id="KW-0223">Dioxygenase</keyword>
<dbReference type="InterPro" id="IPR029032">
    <property type="entry name" value="AhpD-like"/>
</dbReference>
<keyword evidence="4" id="KW-1185">Reference proteome</keyword>
<organism evidence="3 4">
    <name type="scientific">Alitibacter langaaensis DSM 22999</name>
    <dbReference type="NCBI Taxonomy" id="1122935"/>
    <lineage>
        <taxon>Bacteria</taxon>
        <taxon>Pseudomonadati</taxon>
        <taxon>Pseudomonadota</taxon>
        <taxon>Gammaproteobacteria</taxon>
        <taxon>Pasteurellales</taxon>
        <taxon>Pasteurellaceae</taxon>
        <taxon>Alitibacter</taxon>
    </lineage>
</organism>
<dbReference type="AlphaFoldDB" id="A0A2U0T885"/>
<sequence length="317" mass="34759">MNLSTRQYSLAKIGALTAKGDIENLKIATDQALDNGLTVNEIKDVMVQLYAYTGFPRSLNALNALMETVNERQEKGVKTEIGREPTALAADTDILQQGTQTQTDLVGQTVNLTALSPDIDRYLKAHLFGDIFASDLLTWQEREIVTVAALSQLAGAESQLNAHIGISKHNGVTDAQIAEIKAILPPTLSQFPLGQSNDAYAQYFTGKSYLAPISTEQVKIYNVTFEPTVRNNWHIHHASKGGGQLLIVTAGRGYYQEWGKPAQALKAGDVVNIPANVKHWHGAAKDSWFQHLAVEVDGENTSNEWLEAVSDEEYNKL</sequence>
<dbReference type="RefSeq" id="WP_243405813.1">
    <property type="nucleotide sequence ID" value="NZ_QENU01000004.1"/>
</dbReference>
<name>A0A2U0T885_9PAST</name>
<dbReference type="Pfam" id="PF02627">
    <property type="entry name" value="CMD"/>
    <property type="match status" value="2"/>
</dbReference>
<dbReference type="InterPro" id="IPR047263">
    <property type="entry name" value="HNL-like_cupin"/>
</dbReference>
<dbReference type="SUPFAM" id="SSF69118">
    <property type="entry name" value="AhpD-like"/>
    <property type="match status" value="1"/>
</dbReference>
<accession>A0A2U0T885</accession>
<evidence type="ECO:0000259" key="2">
    <source>
        <dbReference type="Pfam" id="PF07883"/>
    </source>
</evidence>
<evidence type="ECO:0000313" key="4">
    <source>
        <dbReference type="Proteomes" id="UP000245909"/>
    </source>
</evidence>
<dbReference type="InterPro" id="IPR013096">
    <property type="entry name" value="Cupin_2"/>
</dbReference>
<dbReference type="CDD" id="cd02233">
    <property type="entry name" value="cupin_HNL-like"/>
    <property type="match status" value="1"/>
</dbReference>
<dbReference type="InterPro" id="IPR014710">
    <property type="entry name" value="RmlC-like_jellyroll"/>
</dbReference>
<evidence type="ECO:0000259" key="1">
    <source>
        <dbReference type="Pfam" id="PF02627"/>
    </source>
</evidence>
<dbReference type="PANTHER" id="PTHR43698">
    <property type="entry name" value="RIBD C-TERMINAL DOMAIN CONTAINING PROTEIN"/>
    <property type="match status" value="1"/>
</dbReference>
<proteinExistence type="predicted"/>
<dbReference type="PANTHER" id="PTHR43698:SF1">
    <property type="entry name" value="BLL4564 PROTEIN"/>
    <property type="match status" value="1"/>
</dbReference>
<dbReference type="GO" id="GO:0051213">
    <property type="term" value="F:dioxygenase activity"/>
    <property type="evidence" value="ECO:0007669"/>
    <property type="project" value="UniProtKB-KW"/>
</dbReference>
<feature type="domain" description="Carboxymuconolactone decarboxylase-like" evidence="1">
    <location>
        <begin position="117"/>
        <end position="180"/>
    </location>
</feature>